<accession>A0A2A7NZ55</accession>
<keyword evidence="3" id="KW-1185">Reference proteome</keyword>
<sequence length="432" mass="47920">MSELHYEVLVNDGVRRHREQTLPDGSPIISSPVASTLIYGERDAVLVDPPFTYEQVARVGDWIERSGKHLTAVYATHGHGDHWFGTDLLLQRFPDAVGYATEGTIAMMHQQGTVGRAQQWDVDFPGLIPPSPVVYRPIPDCGIELEGHRLLAVEVGHTDTDDTTVLHVPSIGLVVAGDVAYNGVHQYLLESADGGVDSWLAALDKVAALEPRAVVAGHKNKELPDDPAILEQTRDYLLDSRRLIAESPTPQVYFDQMIALYPDRLNVGPVWYTAVALLAEPAGDAPVVDEVTRWFFDDYLPTWVDVCAGTTVREPEFILDYWSAPLSMSTEHGGRWMADQASVVAMLHELHERLRTEGYTHTVVADRRVSVYNVNGAAIDVIWSRRRADETEIERVVIHFELQRGSHGWRIIGIQQAATASGSLETAWAPAR</sequence>
<dbReference type="Gene3D" id="3.60.15.10">
    <property type="entry name" value="Ribonuclease Z/Hydroxyacylglutathione hydrolase-like"/>
    <property type="match status" value="1"/>
</dbReference>
<dbReference type="CDD" id="cd07739">
    <property type="entry name" value="metallo-hydrolase-like_MBL-fold"/>
    <property type="match status" value="1"/>
</dbReference>
<dbReference type="EMBL" id="PDCR01000005">
    <property type="protein sequence ID" value="PEG55583.1"/>
    <property type="molecule type" value="Genomic_DNA"/>
</dbReference>
<dbReference type="PANTHER" id="PTHR42951">
    <property type="entry name" value="METALLO-BETA-LACTAMASE DOMAIN-CONTAINING"/>
    <property type="match status" value="1"/>
</dbReference>
<dbReference type="InterPro" id="IPR049219">
    <property type="entry name" value="DUF6841"/>
</dbReference>
<comment type="caution">
    <text evidence="2">The sequence shown here is derived from an EMBL/GenBank/DDBJ whole genome shotgun (WGS) entry which is preliminary data.</text>
</comment>
<gene>
    <name evidence="2" type="ORF">CRI78_04785</name>
</gene>
<evidence type="ECO:0000313" key="2">
    <source>
        <dbReference type="EMBL" id="PEG55583.1"/>
    </source>
</evidence>
<name>A0A2A7NZ55_9MYCO</name>
<dbReference type="SMART" id="SM00849">
    <property type="entry name" value="Lactamase_B"/>
    <property type="match status" value="1"/>
</dbReference>
<evidence type="ECO:0000259" key="1">
    <source>
        <dbReference type="SMART" id="SM00849"/>
    </source>
</evidence>
<dbReference type="Proteomes" id="UP000220340">
    <property type="component" value="Unassembled WGS sequence"/>
</dbReference>
<dbReference type="Pfam" id="PF20795">
    <property type="entry name" value="DUF6841"/>
    <property type="match status" value="1"/>
</dbReference>
<keyword evidence="2" id="KW-0378">Hydrolase</keyword>
<dbReference type="AlphaFoldDB" id="A0A2A7NZ55"/>
<organism evidence="2 3">
    <name type="scientific">Mycolicibacterium diernhoferi</name>
    <dbReference type="NCBI Taxonomy" id="1801"/>
    <lineage>
        <taxon>Bacteria</taxon>
        <taxon>Bacillati</taxon>
        <taxon>Actinomycetota</taxon>
        <taxon>Actinomycetes</taxon>
        <taxon>Mycobacteriales</taxon>
        <taxon>Mycobacteriaceae</taxon>
        <taxon>Mycolicibacterium</taxon>
    </lineage>
</organism>
<evidence type="ECO:0000313" key="3">
    <source>
        <dbReference type="Proteomes" id="UP000220340"/>
    </source>
</evidence>
<dbReference type="SUPFAM" id="SSF56281">
    <property type="entry name" value="Metallo-hydrolase/oxidoreductase"/>
    <property type="match status" value="1"/>
</dbReference>
<proteinExistence type="predicted"/>
<reference evidence="2 3" key="1">
    <citation type="submission" date="2017-10" db="EMBL/GenBank/DDBJ databases">
        <title>The new phylogeny of genus Mycobacterium.</title>
        <authorList>
            <person name="Tortoli E."/>
            <person name="Trovato A."/>
            <person name="Cirillo D.M."/>
        </authorList>
    </citation>
    <scope>NUCLEOTIDE SEQUENCE [LARGE SCALE GENOMIC DNA]</scope>
    <source>
        <strain evidence="2 3">IP141170001</strain>
    </source>
</reference>
<dbReference type="OrthoDB" id="2273115at2"/>
<dbReference type="PANTHER" id="PTHR42951:SF14">
    <property type="entry name" value="METALLO-BETA-LACTAMASE SUPERFAMILY PROTEIN"/>
    <property type="match status" value="1"/>
</dbReference>
<dbReference type="RefSeq" id="WP_079244410.1">
    <property type="nucleotide sequence ID" value="NZ_BAAATC010000019.1"/>
</dbReference>
<dbReference type="InterPro" id="IPR050855">
    <property type="entry name" value="NDM-1-like"/>
</dbReference>
<dbReference type="InterPro" id="IPR001279">
    <property type="entry name" value="Metallo-B-lactamas"/>
</dbReference>
<dbReference type="InterPro" id="IPR036866">
    <property type="entry name" value="RibonucZ/Hydroxyglut_hydro"/>
</dbReference>
<dbReference type="GO" id="GO:0016787">
    <property type="term" value="F:hydrolase activity"/>
    <property type="evidence" value="ECO:0007669"/>
    <property type="project" value="UniProtKB-KW"/>
</dbReference>
<feature type="domain" description="Metallo-beta-lactamase" evidence="1">
    <location>
        <begin position="32"/>
        <end position="218"/>
    </location>
</feature>
<dbReference type="Pfam" id="PF00753">
    <property type="entry name" value="Lactamase_B"/>
    <property type="match status" value="1"/>
</dbReference>
<protein>
    <submittedName>
        <fullName evidence="2">MBL fold metallo-hydrolase</fullName>
    </submittedName>
</protein>